<gene>
    <name evidence="1" type="primary">PARPA_12691.1 scaffold 45263</name>
</gene>
<evidence type="ECO:0000313" key="1">
    <source>
        <dbReference type="EMBL" id="CEP18387.1"/>
    </source>
</evidence>
<dbReference type="AlphaFoldDB" id="A0A0B7NLV5"/>
<organism evidence="1 2">
    <name type="scientific">Parasitella parasitica</name>
    <dbReference type="NCBI Taxonomy" id="35722"/>
    <lineage>
        <taxon>Eukaryota</taxon>
        <taxon>Fungi</taxon>
        <taxon>Fungi incertae sedis</taxon>
        <taxon>Mucoromycota</taxon>
        <taxon>Mucoromycotina</taxon>
        <taxon>Mucoromycetes</taxon>
        <taxon>Mucorales</taxon>
        <taxon>Mucorineae</taxon>
        <taxon>Mucoraceae</taxon>
        <taxon>Parasitella</taxon>
    </lineage>
</organism>
<accession>A0A0B7NLV5</accession>
<keyword evidence="2" id="KW-1185">Reference proteome</keyword>
<evidence type="ECO:0000313" key="2">
    <source>
        <dbReference type="Proteomes" id="UP000054107"/>
    </source>
</evidence>
<sequence length="91" mass="10630">MQTPDFSNCYNQDQRRWKGGLLGKNLNRVKVESRQCVYDYPESRARPQILQNETLPEAFFDLAVEEEVSRRFNYCEANGATRVIRSIELVA</sequence>
<dbReference type="EMBL" id="LN733809">
    <property type="protein sequence ID" value="CEP18387.1"/>
    <property type="molecule type" value="Genomic_DNA"/>
</dbReference>
<reference evidence="1 2" key="1">
    <citation type="submission" date="2014-09" db="EMBL/GenBank/DDBJ databases">
        <authorList>
            <person name="Ellenberger Sabrina"/>
        </authorList>
    </citation>
    <scope>NUCLEOTIDE SEQUENCE [LARGE SCALE GENOMIC DNA]</scope>
    <source>
        <strain evidence="1 2">CBS 412.66</strain>
    </source>
</reference>
<proteinExistence type="predicted"/>
<protein>
    <submittedName>
        <fullName evidence="1">Uncharacterized protein</fullName>
    </submittedName>
</protein>
<dbReference type="Proteomes" id="UP000054107">
    <property type="component" value="Unassembled WGS sequence"/>
</dbReference>
<name>A0A0B7NLV5_9FUNG</name>